<dbReference type="PANTHER" id="PTHR43201:SF32">
    <property type="entry name" value="2-SUCCINYLBENZOATE--COA LIGASE, CHLOROPLASTIC_PEROXISOMAL"/>
    <property type="match status" value="1"/>
</dbReference>
<dbReference type="InterPro" id="IPR045851">
    <property type="entry name" value="AMP-bd_C_sf"/>
</dbReference>
<reference evidence="2" key="1">
    <citation type="submission" date="2015-04" db="EMBL/GenBank/DDBJ databases">
        <authorList>
            <person name="Syromyatnikov M.Y."/>
            <person name="Popov V.N."/>
        </authorList>
    </citation>
    <scope>NUCLEOTIDE SEQUENCE</scope>
    <source>
        <strain evidence="2">MO-1</strain>
    </source>
</reference>
<sequence length="713" mass="78087">MARADDAMMVTDRLMPSFFAPRPRLQGSRPLSAGQGGLFLLRNSTQVGVARLIGLLPEKTSWLRMVRDGLEPPTPPAEIPIMDLQAMAASRWQGVAQAVKQGRKLLLVIGEECGERAGRDRLPPELLTLTQQLHCPIQFIQGIEDPQGAPHFWLERPWQPEESLKEHPQGWHSNLLHRLRSSFVSASLELGPQHIWQAALGSLKHHAPNPISDSTGLVRTPKELLLQSRVLAHLLSQQTEPGESVGLLLPSSVGGMMLFLGLIVEGRIPALLNFSAGAHGMRSACRTASVGRVITSRRFIERAGLQDAVKHIQRDRPVLYLEDLKQRLGLGSKLAGVGKFLKQDRLGGGLPPTGFSADDPAVTLFTSGSEGQAKGVVLSHRNLLANIHQIRSAVTLHRHDRYLNTLPMFHAFGLTVGTLVPLIEGFSLHQHPSPLTHHTICHLGRSWRPTIMAGTDTFLHNYARSAEEGDFSTIRFLFAGAEPLRPRTTELWREKFGVPVYQGYGTTECAPALSCNTPGANKPESVGRLFGGIESRLIPVEGLEEGGRLQVKGPNVMRGYLMPDTPGHPARCQFPRSADGEVGWYDTGDIVTLDEAGFIIIDGRAKRFAKIGGEMVSLALVERLAEQLWPDHQHAAVRLPSPSKGERIWLYSSHSQAHKSDLISAANARGKSTLLVPERILFIDALPLLGNGKTDHQALQRLAEKALNPPSTS</sequence>
<dbReference type="EMBL" id="LO017727">
    <property type="protein sequence ID" value="CRH04532.1"/>
    <property type="molecule type" value="Genomic_DNA"/>
</dbReference>
<dbReference type="GO" id="GO:0006631">
    <property type="term" value="P:fatty acid metabolic process"/>
    <property type="evidence" value="ECO:0007669"/>
    <property type="project" value="TreeGrafter"/>
</dbReference>
<gene>
    <name evidence="2" type="ORF">MAGMO_0319</name>
</gene>
<dbReference type="AlphaFoldDB" id="A0A1S7LCL1"/>
<evidence type="ECO:0000313" key="2">
    <source>
        <dbReference type="EMBL" id="CRH04532.1"/>
    </source>
</evidence>
<dbReference type="InterPro" id="IPR042099">
    <property type="entry name" value="ANL_N_sf"/>
</dbReference>
<keyword evidence="2" id="KW-0012">Acyltransferase</keyword>
<dbReference type="Pfam" id="PF00501">
    <property type="entry name" value="AMP-binding"/>
    <property type="match status" value="1"/>
</dbReference>
<proteinExistence type="predicted"/>
<dbReference type="InterPro" id="IPR000873">
    <property type="entry name" value="AMP-dep_synth/lig_dom"/>
</dbReference>
<feature type="domain" description="AMP-dependent synthetase/ligase" evidence="1">
    <location>
        <begin position="222"/>
        <end position="561"/>
    </location>
</feature>
<dbReference type="EC" id="2.3.1.40" evidence="2"/>
<accession>A0A1S7LCL1</accession>
<dbReference type="GO" id="GO:0031956">
    <property type="term" value="F:medium-chain fatty acid-CoA ligase activity"/>
    <property type="evidence" value="ECO:0007669"/>
    <property type="project" value="TreeGrafter"/>
</dbReference>
<dbReference type="SUPFAM" id="SSF56801">
    <property type="entry name" value="Acetyl-CoA synthetase-like"/>
    <property type="match status" value="1"/>
</dbReference>
<keyword evidence="2" id="KW-0436">Ligase</keyword>
<dbReference type="Gene3D" id="3.40.50.12780">
    <property type="entry name" value="N-terminal domain of ligase-like"/>
    <property type="match status" value="1"/>
</dbReference>
<keyword evidence="2" id="KW-0808">Transferase</keyword>
<protein>
    <submittedName>
        <fullName evidence="2">Putative AMP-dependent synthetase and ligase</fullName>
        <ecNumber evidence="2">2.3.1.40</ecNumber>
    </submittedName>
</protein>
<name>A0A1S7LCL1_MAGMO</name>
<evidence type="ECO:0000259" key="1">
    <source>
        <dbReference type="Pfam" id="PF00501"/>
    </source>
</evidence>
<organism evidence="2">
    <name type="scientific">Magnetococcus massalia (strain MO-1)</name>
    <dbReference type="NCBI Taxonomy" id="451514"/>
    <lineage>
        <taxon>Bacteria</taxon>
        <taxon>Pseudomonadati</taxon>
        <taxon>Pseudomonadota</taxon>
        <taxon>Magnetococcia</taxon>
        <taxon>Magnetococcales</taxon>
        <taxon>Magnetococcaceae</taxon>
        <taxon>Magnetococcus</taxon>
    </lineage>
</organism>
<dbReference type="GO" id="GO:0008779">
    <property type="term" value="F:acyl-[acyl-carrier-protein]-phospholipid O-acyltransferase activity"/>
    <property type="evidence" value="ECO:0007669"/>
    <property type="project" value="UniProtKB-EC"/>
</dbReference>
<dbReference type="PANTHER" id="PTHR43201">
    <property type="entry name" value="ACYL-COA SYNTHETASE"/>
    <property type="match status" value="1"/>
</dbReference>
<dbReference type="Gene3D" id="3.30.300.30">
    <property type="match status" value="1"/>
</dbReference>